<dbReference type="AlphaFoldDB" id="A0A5Q4ZID9"/>
<organism evidence="1 2">
    <name type="scientific">Paraburkholderia dioscoreae</name>
    <dbReference type="NCBI Taxonomy" id="2604047"/>
    <lineage>
        <taxon>Bacteria</taxon>
        <taxon>Pseudomonadati</taxon>
        <taxon>Pseudomonadota</taxon>
        <taxon>Betaproteobacteria</taxon>
        <taxon>Burkholderiales</taxon>
        <taxon>Burkholderiaceae</taxon>
        <taxon>Paraburkholderia</taxon>
    </lineage>
</organism>
<reference evidence="1 2" key="1">
    <citation type="submission" date="2019-08" db="EMBL/GenBank/DDBJ databases">
        <authorList>
            <person name="Herpell B J."/>
        </authorList>
    </citation>
    <scope>NUCLEOTIDE SEQUENCE [LARGE SCALE GENOMIC DNA]</scope>
    <source>
        <strain evidence="2">Msb3</strain>
    </source>
</reference>
<dbReference type="EMBL" id="LR699554">
    <property type="protein sequence ID" value="VVD31721.1"/>
    <property type="molecule type" value="Genomic_DNA"/>
</dbReference>
<accession>A0A5Q4ZID9</accession>
<proteinExistence type="predicted"/>
<protein>
    <submittedName>
        <fullName evidence="1">Uncharacterized protein</fullName>
    </submittedName>
</protein>
<evidence type="ECO:0000313" key="1">
    <source>
        <dbReference type="EMBL" id="VVD31721.1"/>
    </source>
</evidence>
<dbReference type="Proteomes" id="UP000325811">
    <property type="component" value="Chromosome II"/>
</dbReference>
<gene>
    <name evidence="1" type="ORF">PDMSB3_0418</name>
</gene>
<name>A0A5Q4ZID9_9BURK</name>
<evidence type="ECO:0000313" key="2">
    <source>
        <dbReference type="Proteomes" id="UP000325811"/>
    </source>
</evidence>
<sequence>MKPVTAVRLWPSSNDWSASVVGYIRADTSTAAKAKQAAVVQVGPPSCEHMRTHVVAPASPVGLSLGPRPAIHRPTQTYFPAEYKSLRRRPR</sequence>
<dbReference type="KEGG" id="pdio:PDMSB3_0418.1"/>
<keyword evidence="2" id="KW-1185">Reference proteome</keyword>